<evidence type="ECO:0000313" key="3">
    <source>
        <dbReference type="EMBL" id="KAG7058810.1"/>
    </source>
</evidence>
<name>A0A9P7UIZ0_9PEZI</name>
<dbReference type="GO" id="GO:0016020">
    <property type="term" value="C:membrane"/>
    <property type="evidence" value="ECO:0007669"/>
    <property type="project" value="TreeGrafter"/>
</dbReference>
<evidence type="ECO:0000256" key="1">
    <source>
        <dbReference type="SAM" id="MobiDB-lite"/>
    </source>
</evidence>
<feature type="domain" description="PhoD-like phosphatase" evidence="2">
    <location>
        <begin position="565"/>
        <end position="723"/>
    </location>
</feature>
<evidence type="ECO:0000259" key="2">
    <source>
        <dbReference type="Pfam" id="PF19050"/>
    </source>
</evidence>
<dbReference type="InterPro" id="IPR043904">
    <property type="entry name" value="PhoD_2-like"/>
</dbReference>
<dbReference type="Gene3D" id="3.60.21.70">
    <property type="entry name" value="PhoD-like phosphatase"/>
    <property type="match status" value="1"/>
</dbReference>
<feature type="region of interest" description="Disordered" evidence="1">
    <location>
        <begin position="36"/>
        <end position="55"/>
    </location>
</feature>
<feature type="region of interest" description="Disordered" evidence="1">
    <location>
        <begin position="753"/>
        <end position="772"/>
    </location>
</feature>
<dbReference type="CDD" id="cd07389">
    <property type="entry name" value="MPP_PhoD"/>
    <property type="match status" value="1"/>
</dbReference>
<comment type="caution">
    <text evidence="3">The sequence shown here is derived from an EMBL/GenBank/DDBJ whole genome shotgun (WGS) entry which is preliminary data.</text>
</comment>
<feature type="compositionally biased region" description="Basic and acidic residues" evidence="1">
    <location>
        <begin position="91"/>
        <end position="109"/>
    </location>
</feature>
<feature type="domain" description="PhoD-like phosphatase" evidence="2">
    <location>
        <begin position="479"/>
        <end position="551"/>
    </location>
</feature>
<feature type="region of interest" description="Disordered" evidence="1">
    <location>
        <begin position="803"/>
        <end position="823"/>
    </location>
</feature>
<dbReference type="AlphaFoldDB" id="A0A9P7UIZ0"/>
<reference evidence="3" key="1">
    <citation type="submission" date="2021-05" db="EMBL/GenBank/DDBJ databases">
        <title>Comparative genomics of three Colletotrichum scovillei strains and genetic complementation revealed genes involved fungal growth and virulence on chili pepper.</title>
        <authorList>
            <person name="Hsieh D.-K."/>
            <person name="Chuang S.-C."/>
            <person name="Chen C.-Y."/>
            <person name="Chao Y.-T."/>
            <person name="Lu M.-Y.J."/>
            <person name="Lee M.-H."/>
            <person name="Shih M.-C."/>
        </authorList>
    </citation>
    <scope>NUCLEOTIDE SEQUENCE</scope>
    <source>
        <strain evidence="3">Coll-153</strain>
    </source>
</reference>
<feature type="domain" description="PhoD-like phosphatase" evidence="2">
    <location>
        <begin position="218"/>
        <end position="404"/>
    </location>
</feature>
<dbReference type="InterPro" id="IPR018946">
    <property type="entry name" value="PhoD-like_MPP"/>
</dbReference>
<dbReference type="EMBL" id="JAESDN010000001">
    <property type="protein sequence ID" value="KAG7058810.1"/>
    <property type="molecule type" value="Genomic_DNA"/>
</dbReference>
<gene>
    <name evidence="3" type="ORF">JMJ77_006181</name>
</gene>
<feature type="region of interest" description="Disordered" evidence="1">
    <location>
        <begin position="86"/>
        <end position="109"/>
    </location>
</feature>
<dbReference type="InterPro" id="IPR038607">
    <property type="entry name" value="PhoD-like_sf"/>
</dbReference>
<proteinExistence type="predicted"/>
<dbReference type="Proteomes" id="UP000699042">
    <property type="component" value="Unassembled WGS sequence"/>
</dbReference>
<protein>
    <submittedName>
        <fullName evidence="3">Transcription factor</fullName>
    </submittedName>
</protein>
<dbReference type="PANTHER" id="PTHR46689">
    <property type="entry name" value="MEMBRANE PROTEIN, PUTATIVE-RELATED"/>
    <property type="match status" value="1"/>
</dbReference>
<dbReference type="Pfam" id="PF19050">
    <property type="entry name" value="PhoD_2"/>
    <property type="match status" value="3"/>
</dbReference>
<evidence type="ECO:0000313" key="4">
    <source>
        <dbReference type="Proteomes" id="UP000699042"/>
    </source>
</evidence>
<organism evidence="3 4">
    <name type="scientific">Colletotrichum scovillei</name>
    <dbReference type="NCBI Taxonomy" id="1209932"/>
    <lineage>
        <taxon>Eukaryota</taxon>
        <taxon>Fungi</taxon>
        <taxon>Dikarya</taxon>
        <taxon>Ascomycota</taxon>
        <taxon>Pezizomycotina</taxon>
        <taxon>Sordariomycetes</taxon>
        <taxon>Hypocreomycetidae</taxon>
        <taxon>Glomerellales</taxon>
        <taxon>Glomerellaceae</taxon>
        <taxon>Colletotrichum</taxon>
        <taxon>Colletotrichum acutatum species complex</taxon>
    </lineage>
</organism>
<dbReference type="PANTHER" id="PTHR46689:SF3">
    <property type="entry name" value="PHOD-LIKE PHOSPHATASE DOMAIN-CONTAINING PROTEIN"/>
    <property type="match status" value="1"/>
</dbReference>
<keyword evidence="4" id="KW-1185">Reference proteome</keyword>
<sequence>MASHPHGEALDDIEHNPHASANRWRHQESSAFLRHAAGAHSHAQPRDPQERGTTNDLADFLNRDRVEPENPNAPPNFKPIMVAAGEAAGQEEPRATATHAHEQDPPDGREIICGPLLNYRRMDENNWYGSVLIVTKGGGKTQSFAPHLVLHPANAVNGQHAPAETNGVNGSNGAFNGEVSGAANGAGTNGSETQGQCLYSDPRNTFWAFDLSLPLSQTEAKWEYSIPDMRFSAGNIRPDRYHFFVPAINESMRIMFHSCNGFSVGTDEDAWSGPALWNDVNRHHKERPFHVMLGGGDQIYNDGIRVDGPLREWTEISNPKKRRHFPFPEKLRQACDDYYLKNYIRWYSTEPFATANAQIAQLNIWDDHDIIDGFGSYVDDFMRCDVFRGIGGTAHKYYMLFQHHLPPPPSTYTSGTFLIDGEGIRANPRADHTTTAENQGLDPNQLMDTYVAPAKSDPSYIVGKQPGPYVAEHSHNMFARLGARIAFLGIDARTERTRHQINYPETYDLIFSRLRQELKGAQESGRPFKHLILLLGIPIAYPRLTWLENVFRSPIMGPVKFLNRRFGLAGGVFNHFDGSVDLLDDLDDHYTARTHKKERNALVERLQAISSEFSVRITILGGDVHLAAMGRFYSHPKLNIASENDHRYMANVVSSAITNKPPPAAIANLLARRNKIHHLNHDTDETLLRFFDKDPGDSSKTSNSNHVTMPSRNFAILTENSPNNGLAAPTNGDTRSVISGKGGHDFLHVGEVESGSKHKAAGKQHGTGNDGSLDICIRVEIDQHNREGLTEGYGVTVPQLKYTSQPVPVEPFPAQERENGQGE</sequence>
<accession>A0A9P7UIZ0</accession>